<dbReference type="InterPro" id="IPR013106">
    <property type="entry name" value="Ig_V-set"/>
</dbReference>
<comment type="subcellular location">
    <subcellularLocation>
        <location evidence="1">Membrane</location>
    </subcellularLocation>
</comment>
<evidence type="ECO:0000256" key="3">
    <source>
        <dbReference type="ARBA" id="ARBA00022729"/>
    </source>
</evidence>
<dbReference type="PANTHER" id="PTHR24100:SF151">
    <property type="entry name" value="ICOS LIGAND"/>
    <property type="match status" value="1"/>
</dbReference>
<feature type="compositionally biased region" description="Basic and acidic residues" evidence="11">
    <location>
        <begin position="286"/>
        <end position="295"/>
    </location>
</feature>
<dbReference type="GO" id="GO:0005102">
    <property type="term" value="F:signaling receptor binding"/>
    <property type="evidence" value="ECO:0007669"/>
    <property type="project" value="TreeGrafter"/>
</dbReference>
<reference evidence="14" key="3">
    <citation type="submission" date="2025-09" db="UniProtKB">
        <authorList>
            <consortium name="Ensembl"/>
        </authorList>
    </citation>
    <scope>IDENTIFICATION</scope>
</reference>
<evidence type="ECO:0000313" key="15">
    <source>
        <dbReference type="Proteomes" id="UP000265040"/>
    </source>
</evidence>
<evidence type="ECO:0000256" key="5">
    <source>
        <dbReference type="ARBA" id="ARBA00023136"/>
    </source>
</evidence>
<dbReference type="Pfam" id="PF22705">
    <property type="entry name" value="C2-set_3"/>
    <property type="match status" value="1"/>
</dbReference>
<keyword evidence="15" id="KW-1185">Reference proteome</keyword>
<dbReference type="InterPro" id="IPR053896">
    <property type="entry name" value="BTN3A2-like_Ig-C"/>
</dbReference>
<comment type="similarity">
    <text evidence="9">Belongs to the SKINT family.</text>
</comment>
<dbReference type="GO" id="GO:0042110">
    <property type="term" value="P:T cell activation"/>
    <property type="evidence" value="ECO:0007669"/>
    <property type="project" value="UniProtKB-ARBA"/>
</dbReference>
<keyword evidence="6" id="KW-1015">Disulfide bond</keyword>
<evidence type="ECO:0000256" key="8">
    <source>
        <dbReference type="ARBA" id="ARBA00023319"/>
    </source>
</evidence>
<evidence type="ECO:0000256" key="4">
    <source>
        <dbReference type="ARBA" id="ARBA00022989"/>
    </source>
</evidence>
<dbReference type="InterPro" id="IPR003599">
    <property type="entry name" value="Ig_sub"/>
</dbReference>
<reference evidence="14" key="1">
    <citation type="submission" date="2021-04" db="EMBL/GenBank/DDBJ databases">
        <authorList>
            <consortium name="Wellcome Sanger Institute Data Sharing"/>
        </authorList>
    </citation>
    <scope>NUCLEOTIDE SEQUENCE [LARGE SCALE GENOMIC DNA]</scope>
</reference>
<dbReference type="SUPFAM" id="SSF48726">
    <property type="entry name" value="Immunoglobulin"/>
    <property type="match status" value="2"/>
</dbReference>
<protein>
    <recommendedName>
        <fullName evidence="13">Ig-like domain-containing protein</fullName>
    </recommendedName>
</protein>
<evidence type="ECO:0000259" key="13">
    <source>
        <dbReference type="PROSITE" id="PS50835"/>
    </source>
</evidence>
<evidence type="ECO:0000256" key="2">
    <source>
        <dbReference type="ARBA" id="ARBA00022692"/>
    </source>
</evidence>
<feature type="transmembrane region" description="Helical" evidence="12">
    <location>
        <begin position="250"/>
        <end position="276"/>
    </location>
</feature>
<dbReference type="GO" id="GO:0009897">
    <property type="term" value="C:external side of plasma membrane"/>
    <property type="evidence" value="ECO:0007669"/>
    <property type="project" value="TreeGrafter"/>
</dbReference>
<evidence type="ECO:0000256" key="7">
    <source>
        <dbReference type="ARBA" id="ARBA00023180"/>
    </source>
</evidence>
<dbReference type="PANTHER" id="PTHR24100">
    <property type="entry name" value="BUTYROPHILIN"/>
    <property type="match status" value="1"/>
</dbReference>
<feature type="domain" description="Ig-like" evidence="13">
    <location>
        <begin position="150"/>
        <end position="238"/>
    </location>
</feature>
<feature type="domain" description="Ig-like" evidence="13">
    <location>
        <begin position="11"/>
        <end position="140"/>
    </location>
</feature>
<proteinExistence type="inferred from homology"/>
<dbReference type="GO" id="GO:0001817">
    <property type="term" value="P:regulation of cytokine production"/>
    <property type="evidence" value="ECO:0007669"/>
    <property type="project" value="TreeGrafter"/>
</dbReference>
<dbReference type="GO" id="GO:1903037">
    <property type="term" value="P:regulation of leukocyte cell-cell adhesion"/>
    <property type="evidence" value="ECO:0007669"/>
    <property type="project" value="UniProtKB-ARBA"/>
</dbReference>
<name>A0A3Q1JEB0_ANATE</name>
<keyword evidence="3" id="KW-0732">Signal</keyword>
<dbReference type="Pfam" id="PF07686">
    <property type="entry name" value="V-set"/>
    <property type="match status" value="1"/>
</dbReference>
<evidence type="ECO:0000256" key="9">
    <source>
        <dbReference type="ARBA" id="ARBA00038221"/>
    </source>
</evidence>
<dbReference type="InterPro" id="IPR013783">
    <property type="entry name" value="Ig-like_fold"/>
</dbReference>
<feature type="region of interest" description="Disordered" evidence="11">
    <location>
        <begin position="286"/>
        <end position="314"/>
    </location>
</feature>
<dbReference type="Gene3D" id="2.60.40.10">
    <property type="entry name" value="Immunoglobulins"/>
    <property type="match status" value="2"/>
</dbReference>
<dbReference type="SMART" id="SM00409">
    <property type="entry name" value="IG"/>
    <property type="match status" value="1"/>
</dbReference>
<dbReference type="GO" id="GO:0050863">
    <property type="term" value="P:regulation of T cell activation"/>
    <property type="evidence" value="ECO:0007669"/>
    <property type="project" value="UniProtKB-ARBA"/>
</dbReference>
<dbReference type="Gene3D" id="1.10.287.1490">
    <property type="match status" value="1"/>
</dbReference>
<keyword evidence="5 12" id="KW-0472">Membrane</keyword>
<evidence type="ECO:0000256" key="12">
    <source>
        <dbReference type="SAM" id="Phobius"/>
    </source>
</evidence>
<accession>A0A3Q1JEB0</accession>
<evidence type="ECO:0000256" key="1">
    <source>
        <dbReference type="ARBA" id="ARBA00004370"/>
    </source>
</evidence>
<dbReference type="Ensembl" id="ENSATET00000029217.3">
    <property type="protein sequence ID" value="ENSATEP00000028773.3"/>
    <property type="gene ID" value="ENSATEG00000026305.2"/>
</dbReference>
<evidence type="ECO:0000313" key="14">
    <source>
        <dbReference type="Ensembl" id="ENSATEP00000028773.3"/>
    </source>
</evidence>
<organism evidence="14 15">
    <name type="scientific">Anabas testudineus</name>
    <name type="common">Climbing perch</name>
    <name type="synonym">Anthias testudineus</name>
    <dbReference type="NCBI Taxonomy" id="64144"/>
    <lineage>
        <taxon>Eukaryota</taxon>
        <taxon>Metazoa</taxon>
        <taxon>Chordata</taxon>
        <taxon>Craniata</taxon>
        <taxon>Vertebrata</taxon>
        <taxon>Euteleostomi</taxon>
        <taxon>Actinopterygii</taxon>
        <taxon>Neopterygii</taxon>
        <taxon>Teleostei</taxon>
        <taxon>Neoteleostei</taxon>
        <taxon>Acanthomorphata</taxon>
        <taxon>Anabantaria</taxon>
        <taxon>Anabantiformes</taxon>
        <taxon>Anabantoidei</taxon>
        <taxon>Anabantidae</taxon>
        <taxon>Anabas</taxon>
    </lineage>
</organism>
<dbReference type="GO" id="GO:0050852">
    <property type="term" value="P:T cell receptor signaling pathway"/>
    <property type="evidence" value="ECO:0007669"/>
    <property type="project" value="TreeGrafter"/>
</dbReference>
<feature type="coiled-coil region" evidence="10">
    <location>
        <begin position="427"/>
        <end position="629"/>
    </location>
</feature>
<reference evidence="14" key="2">
    <citation type="submission" date="2025-08" db="UniProtKB">
        <authorList>
            <consortium name="Ensembl"/>
        </authorList>
    </citation>
    <scope>IDENTIFICATION</scope>
</reference>
<dbReference type="InterPro" id="IPR036179">
    <property type="entry name" value="Ig-like_dom_sf"/>
</dbReference>
<evidence type="ECO:0000256" key="10">
    <source>
        <dbReference type="SAM" id="Coils"/>
    </source>
</evidence>
<evidence type="ECO:0000256" key="6">
    <source>
        <dbReference type="ARBA" id="ARBA00023157"/>
    </source>
</evidence>
<dbReference type="AlphaFoldDB" id="A0A3Q1JEB0"/>
<dbReference type="FunFam" id="2.60.40.10:FF:000142">
    <property type="entry name" value="V-set domain-containing T-cell activation inhibitor 1"/>
    <property type="match status" value="1"/>
</dbReference>
<dbReference type="GeneTree" id="ENSGT01050000244843"/>
<feature type="coiled-coil region" evidence="10">
    <location>
        <begin position="327"/>
        <end position="401"/>
    </location>
</feature>
<dbReference type="InterPro" id="IPR007110">
    <property type="entry name" value="Ig-like_dom"/>
</dbReference>
<sequence length="660" mass="76786">MPQMNRLSIGPQIRTISVLVVHFLLLLFNKGQSKLIGLSQPIVATVGDDTVLPCRLEPAVDVAAKTLEWTRSNLNPRFVFVWRAGQDLVNTKHPSFRGRTSLFTDELKQGNISLKLSKVKLSDEGRYRCYIPEKNEESLVELVVGAAASPVISLAGIDRGKAGVVLQCESKGWYPEPELLWLDAEGKILSAGPTETIRGPDDLYTVSSRVTVEKRHSNNITCRVQQRNINQIRDTHIHVPDDFFDIQTSYSAAIVGFAVSLAVCILFILLLVFFLWKKNIIKSKRHQGDESDHAVKKNFSKSKTENLNSTKKEKGRELFMTNESVQMEDFNKNKAEKTSKQKQLMREEAANRVKNLIKELETKKKEVKKKEAELEQLQEENQNIEKNLQTLRKKLENKNTELQPRKASIAQYSRFTRHDYNKVQDPTDKSYQKKMEAEREVESLTKELETTEKQLQTKIEEFKEKQAEVQQLQEEIQRMETNNTELGTSGAAPARSSSLLLERQLQAEKQRREAAENSNRELNKTITELKTLLLAEQQRRIKETENLKNPENTIRELYNQLQTEIKSKEEAEKKIKELNWHLNTEKQRRIKAEQTIKELETKPQTEKSKEEAEKKIRELKWHLQTENQRRMNAEQTIQELWREDEDWRYNNRSYYNHQPH</sequence>
<dbReference type="PROSITE" id="PS50835">
    <property type="entry name" value="IG_LIKE"/>
    <property type="match status" value="2"/>
</dbReference>
<keyword evidence="8" id="KW-0393">Immunoglobulin domain</keyword>
<keyword evidence="10" id="KW-0175">Coiled coil</keyword>
<dbReference type="FunFam" id="2.60.40.10:FF:000088">
    <property type="entry name" value="Butyrophilin subfamily 1 member A1"/>
    <property type="match status" value="1"/>
</dbReference>
<evidence type="ECO:0000256" key="11">
    <source>
        <dbReference type="SAM" id="MobiDB-lite"/>
    </source>
</evidence>
<keyword evidence="2 12" id="KW-0812">Transmembrane</keyword>
<keyword evidence="4 12" id="KW-1133">Transmembrane helix</keyword>
<dbReference type="STRING" id="64144.ENSATEP00000028773"/>
<dbReference type="InterPro" id="IPR050504">
    <property type="entry name" value="IgSF_BTN/MOG"/>
</dbReference>
<dbReference type="Proteomes" id="UP000265040">
    <property type="component" value="Chromosome 18"/>
</dbReference>
<keyword evidence="7" id="KW-0325">Glycoprotein</keyword>